<dbReference type="GO" id="GO:0003729">
    <property type="term" value="F:mRNA binding"/>
    <property type="evidence" value="ECO:0007669"/>
    <property type="project" value="TreeGrafter"/>
</dbReference>
<dbReference type="SUPFAM" id="SSF103107">
    <property type="entry name" value="Hypothetical protein c14orf129, hspc210"/>
    <property type="match status" value="1"/>
</dbReference>
<name>A0AAD5XHW5_9FUNG</name>
<dbReference type="Pfam" id="PF13374">
    <property type="entry name" value="TPR_10"/>
    <property type="match status" value="1"/>
</dbReference>
<keyword evidence="4" id="KW-1185">Reference proteome</keyword>
<evidence type="ECO:0000256" key="1">
    <source>
        <dbReference type="ARBA" id="ARBA00022490"/>
    </source>
</evidence>
<dbReference type="Pfam" id="PF15044">
    <property type="entry name" value="CLU_N"/>
    <property type="match status" value="1"/>
</dbReference>
<dbReference type="InterPro" id="IPR025697">
    <property type="entry name" value="CLU_dom"/>
</dbReference>
<dbReference type="PROSITE" id="PS51823">
    <property type="entry name" value="CLU"/>
    <property type="match status" value="1"/>
</dbReference>
<dbReference type="PANTHER" id="PTHR12601">
    <property type="entry name" value="EUKARYOTIC TRANSLATION INITIATION FACTOR 3 SUBUNIT EIF-3"/>
    <property type="match status" value="1"/>
</dbReference>
<dbReference type="Gene3D" id="1.25.40.10">
    <property type="entry name" value="Tetratricopeptide repeat domain"/>
    <property type="match status" value="1"/>
</dbReference>
<dbReference type="Proteomes" id="UP001211907">
    <property type="component" value="Unassembled WGS sequence"/>
</dbReference>
<dbReference type="InterPro" id="IPR027523">
    <property type="entry name" value="CLU_prot"/>
</dbReference>
<sequence>MDDESVVVATTVNGDTEISTSPLVILTISLPTVSSSQLNANFKLAVPPFTTLGDIRTHIVDSPECQFNTCFYLAFNGDRLNDSMTVADIPAFDPTTCSLSIVTDEFNEREVRIQIGRLREILSGFKSSTTSSFGINVGISYLMDVSGSHDINAPSQKEKVEKPSIPLMHPFQAYDFELNDELGNLESLLPKISGIKENDCLKSLTLSCWNPPPIHRRNSGDIMYLAVTTNELALFHITCSVYGFYVSRSTDKLFDPTLKNLSAPTLPGILSQISPQFKTKFTALHEATQKRHPHTYLLPTTLQATPWIVPEPQHAPDCSRTLDIVIMAADNSDIVATRDWNEDLCLAAALQTKNASEKVNRAQTLHRTYSEFVDAAMKGVVAIVQKYLAGSIGAVSGGGEADGLAGQMFLNAGIFYSLARDQGDSFSRIGGAAAAHVAVSKDVDGVSKVDALCASGGGTLEFGVNTLGTCVVDYKGIRIVAQTVIPGILKRQQPSAAKQSEKDITSGDDIQKDPIPEVIVYGSIDSGKTILSGAEFHATAEKIASVLHLDAHKVIDASGVEHLLATPLDVKGIVGNDGRKYLLDLSRLTPVDFRFLEEIDTKDSNFAPYPHRMPLLRHELVDIFYEHKLGKYVQEKAAAEGKDEIELPTLEEFDVKFNPDAFLLPCEIEDSETAELESQKEKIREISKFLNDTVIPAMALELAAKPNSVPLDGEKLTKFFHDRGINMRYLGKMTEILDTFDISVKPDLLIQEMVARAAKVVLRDLLQEIPLHLSSECVSHFLNCFFNGKDSSIEVSKPKSVKNFAFYDLTSSSLDERIRLEVSSRFRFPSSQLPDNLFINRKVLLLRSICNKVGIQIKAKTYQFSDVPGDYQIFAASDILNLYPVAKYPEPKCAFGDEIQEHALYSVRQGDKQVAQEIMTEALNIFEQVFGPVHQDAARVQRQLAVMHHENGEYEICKLYQRRALLISERLSGFDDPDTLQQYLNLGFFESLTGHYEVGFKYMQHALTYLKMHCAGNFHPELAAADAQIAMLLSESNIDRPTSLKFFAHAVAIYEKVMGQEADQTMRAKELYFNSLLQNGDWIRAHEIHNTMQRYNLSKFAQDTEKIKEIEASGEKVAAFLKQRVLLETENGIVGTNALEFTNGRKGKGKANQQKLVGVKSNNSNIPSETAAVAAGPIEPNKGHLSIDELMKFIDGGKGTKKKSGKKGKKHN</sequence>
<dbReference type="PANTHER" id="PTHR12601:SF6">
    <property type="entry name" value="CLUSTERED MITOCHONDRIA PROTEIN HOMOLOG"/>
    <property type="match status" value="1"/>
</dbReference>
<comment type="caution">
    <text evidence="3">The sequence shown here is derived from an EMBL/GenBank/DDBJ whole genome shotgun (WGS) entry which is preliminary data.</text>
</comment>
<dbReference type="GO" id="GO:0048312">
    <property type="term" value="P:intracellular distribution of mitochondria"/>
    <property type="evidence" value="ECO:0007669"/>
    <property type="project" value="TreeGrafter"/>
</dbReference>
<protein>
    <submittedName>
        <fullName evidence="3">Intracellular distribution of mitochondria</fullName>
    </submittedName>
</protein>
<dbReference type="AlphaFoldDB" id="A0AAD5XHW5"/>
<gene>
    <name evidence="3" type="primary">CLU1</name>
    <name evidence="3" type="ORF">HK100_011399</name>
</gene>
<dbReference type="InterPro" id="IPR011990">
    <property type="entry name" value="TPR-like_helical_dom_sf"/>
</dbReference>
<feature type="domain" description="Clu" evidence="2">
    <location>
        <begin position="312"/>
        <end position="596"/>
    </location>
</feature>
<accession>A0AAD5XHW5</accession>
<proteinExistence type="predicted"/>
<dbReference type="GO" id="GO:0005737">
    <property type="term" value="C:cytoplasm"/>
    <property type="evidence" value="ECO:0007669"/>
    <property type="project" value="TreeGrafter"/>
</dbReference>
<dbReference type="Pfam" id="PF13236">
    <property type="entry name" value="CLU"/>
    <property type="match status" value="1"/>
</dbReference>
<evidence type="ECO:0000259" key="2">
    <source>
        <dbReference type="PROSITE" id="PS51823"/>
    </source>
</evidence>
<keyword evidence="1" id="KW-0963">Cytoplasm</keyword>
<dbReference type="InterPro" id="IPR028275">
    <property type="entry name" value="CLU_N"/>
</dbReference>
<dbReference type="InterPro" id="IPR023231">
    <property type="entry name" value="GSKIP_dom_sf"/>
</dbReference>
<dbReference type="InterPro" id="IPR033646">
    <property type="entry name" value="CLU-central"/>
</dbReference>
<evidence type="ECO:0000313" key="4">
    <source>
        <dbReference type="Proteomes" id="UP001211907"/>
    </source>
</evidence>
<dbReference type="Pfam" id="PF12807">
    <property type="entry name" value="eIF3_p135"/>
    <property type="match status" value="1"/>
</dbReference>
<evidence type="ECO:0000313" key="3">
    <source>
        <dbReference type="EMBL" id="KAJ3139700.1"/>
    </source>
</evidence>
<organism evidence="3 4">
    <name type="scientific">Physocladia obscura</name>
    <dbReference type="NCBI Taxonomy" id="109957"/>
    <lineage>
        <taxon>Eukaryota</taxon>
        <taxon>Fungi</taxon>
        <taxon>Fungi incertae sedis</taxon>
        <taxon>Chytridiomycota</taxon>
        <taxon>Chytridiomycota incertae sedis</taxon>
        <taxon>Chytridiomycetes</taxon>
        <taxon>Chytridiales</taxon>
        <taxon>Chytriomycetaceae</taxon>
        <taxon>Physocladia</taxon>
    </lineage>
</organism>
<dbReference type="EMBL" id="JADGJH010000070">
    <property type="protein sequence ID" value="KAJ3139700.1"/>
    <property type="molecule type" value="Genomic_DNA"/>
</dbReference>
<dbReference type="SUPFAM" id="SSF48452">
    <property type="entry name" value="TPR-like"/>
    <property type="match status" value="1"/>
</dbReference>
<reference evidence="3" key="1">
    <citation type="submission" date="2020-05" db="EMBL/GenBank/DDBJ databases">
        <title>Phylogenomic resolution of chytrid fungi.</title>
        <authorList>
            <person name="Stajich J.E."/>
            <person name="Amses K."/>
            <person name="Simmons R."/>
            <person name="Seto K."/>
            <person name="Myers J."/>
            <person name="Bonds A."/>
            <person name="Quandt C.A."/>
            <person name="Barry K."/>
            <person name="Liu P."/>
            <person name="Grigoriev I."/>
            <person name="Longcore J.E."/>
            <person name="James T.Y."/>
        </authorList>
    </citation>
    <scope>NUCLEOTIDE SEQUENCE</scope>
    <source>
        <strain evidence="3">JEL0513</strain>
    </source>
</reference>
<dbReference type="CDD" id="cd15466">
    <property type="entry name" value="CLU-central"/>
    <property type="match status" value="1"/>
</dbReference>